<name>D6Y978_THEBD</name>
<accession>D6Y978</accession>
<dbReference type="InterPro" id="IPR021403">
    <property type="entry name" value="DUF3043"/>
</dbReference>
<dbReference type="OrthoDB" id="5194448at2"/>
<keyword evidence="2" id="KW-0812">Transmembrane</keyword>
<keyword evidence="2" id="KW-0472">Membrane</keyword>
<dbReference type="Proteomes" id="UP000006640">
    <property type="component" value="Chromosome"/>
</dbReference>
<evidence type="ECO:0000313" key="4">
    <source>
        <dbReference type="Proteomes" id="UP000006640"/>
    </source>
</evidence>
<evidence type="ECO:0000256" key="1">
    <source>
        <dbReference type="SAM" id="MobiDB-lite"/>
    </source>
</evidence>
<reference evidence="3 4" key="1">
    <citation type="submission" date="2010-01" db="EMBL/GenBank/DDBJ databases">
        <title>The complete genome of Thermobispora bispora DSM 43833.</title>
        <authorList>
            <consortium name="US DOE Joint Genome Institute (JGI-PGF)"/>
            <person name="Lucas S."/>
            <person name="Copeland A."/>
            <person name="Lapidus A."/>
            <person name="Glavina del Rio T."/>
            <person name="Dalin E."/>
            <person name="Tice H."/>
            <person name="Bruce D."/>
            <person name="Goodwin L."/>
            <person name="Pitluck S."/>
            <person name="Kyrpides N."/>
            <person name="Mavromatis K."/>
            <person name="Ivanova N."/>
            <person name="Mikhailova N."/>
            <person name="Chertkov O."/>
            <person name="Brettin T."/>
            <person name="Detter J.C."/>
            <person name="Han C."/>
            <person name="Larimer F."/>
            <person name="Land M."/>
            <person name="Hauser L."/>
            <person name="Markowitz V."/>
            <person name="Cheng J.-F."/>
            <person name="Hugenholtz P."/>
            <person name="Woyke T."/>
            <person name="Wu D."/>
            <person name="Jando M."/>
            <person name="Schneider S."/>
            <person name="Klenk H.-P."/>
            <person name="Eisen J.A."/>
        </authorList>
    </citation>
    <scope>NUCLEOTIDE SEQUENCE [LARGE SCALE GENOMIC DNA]</scope>
    <source>
        <strain evidence="4">ATCC 19993 / DSM 43833 / CBS 139.67 / JCM 10125 / KCTC 9307 / NBRC 14880 / R51</strain>
    </source>
</reference>
<evidence type="ECO:0000256" key="2">
    <source>
        <dbReference type="SAM" id="Phobius"/>
    </source>
</evidence>
<keyword evidence="2" id="KW-1133">Transmembrane helix</keyword>
<dbReference type="Pfam" id="PF11241">
    <property type="entry name" value="DUF3043"/>
    <property type="match status" value="1"/>
</dbReference>
<dbReference type="KEGG" id="tbi:Tbis_1279"/>
<gene>
    <name evidence="3" type="ordered locus">Tbis_1279</name>
</gene>
<dbReference type="RefSeq" id="WP_013131531.1">
    <property type="nucleotide sequence ID" value="NC_014165.1"/>
</dbReference>
<evidence type="ECO:0008006" key="5">
    <source>
        <dbReference type="Google" id="ProtNLM"/>
    </source>
</evidence>
<proteinExistence type="predicted"/>
<evidence type="ECO:0000313" key="3">
    <source>
        <dbReference type="EMBL" id="ADG87998.1"/>
    </source>
</evidence>
<feature type="region of interest" description="Disordered" evidence="1">
    <location>
        <begin position="1"/>
        <end position="52"/>
    </location>
</feature>
<feature type="transmembrane region" description="Helical" evidence="2">
    <location>
        <begin position="132"/>
        <end position="156"/>
    </location>
</feature>
<organism evidence="3 4">
    <name type="scientific">Thermobispora bispora (strain ATCC 19993 / DSM 43833 / CBS 139.67 / JCM 10125 / KCTC 9307 / NBRC 14880 / R51)</name>
    <dbReference type="NCBI Taxonomy" id="469371"/>
    <lineage>
        <taxon>Bacteria</taxon>
        <taxon>Bacillati</taxon>
        <taxon>Actinomycetota</taxon>
        <taxon>Actinomycetes</taxon>
        <taxon>Streptosporangiales</taxon>
        <taxon>Streptosporangiaceae</taxon>
        <taxon>Thermobispora</taxon>
    </lineage>
</organism>
<feature type="compositionally biased region" description="Basic residues" evidence="1">
    <location>
        <begin position="23"/>
        <end position="34"/>
    </location>
</feature>
<feature type="transmembrane region" description="Helical" evidence="2">
    <location>
        <begin position="108"/>
        <end position="126"/>
    </location>
</feature>
<dbReference type="HOGENOM" id="CLU_091328_1_0_11"/>
<dbReference type="EMBL" id="CP001874">
    <property type="protein sequence ID" value="ADG87998.1"/>
    <property type="molecule type" value="Genomic_DNA"/>
</dbReference>
<sequence>MFRRRTRTPADDSPVAAEDPKPLKKTQGKGRPTPKRRDAEGRRRTPVAAPVNRKEAYRRYRERVKAEQARRREAMLRGEEWALPARDRGPVRRFARDWVDSRRLPGQYFLPVVLFIMVLSLIPFPLPVRSVVLLVYTFSLPVIMALVVGNMIYVGMRVKKEAERRFPGEDIRGVGFYAAMRSTQMRFLRFPKPAVLPGGAPVRDK</sequence>
<protein>
    <recommendedName>
        <fullName evidence="5">Integral membrane protein</fullName>
    </recommendedName>
</protein>
<dbReference type="STRING" id="469371.Tbis_1279"/>
<dbReference type="AlphaFoldDB" id="D6Y978"/>
<dbReference type="eggNOG" id="ENOG5031D67">
    <property type="taxonomic scope" value="Bacteria"/>
</dbReference>
<keyword evidence="4" id="KW-1185">Reference proteome</keyword>